<organism evidence="1 2">
    <name type="scientific">Roseibium algicola</name>
    <dbReference type="NCBI Taxonomy" id="2857014"/>
    <lineage>
        <taxon>Bacteria</taxon>
        <taxon>Pseudomonadati</taxon>
        <taxon>Pseudomonadota</taxon>
        <taxon>Alphaproteobacteria</taxon>
        <taxon>Hyphomicrobiales</taxon>
        <taxon>Stappiaceae</taxon>
        <taxon>Roseibium</taxon>
    </lineage>
</organism>
<sequence length="66" mass="7147">MDIPVPIGKLRQIARNCRPTSAGTPVCPVQIRLGPLPLPPLLIAFSGGFARTPADFTPFAFRRAFN</sequence>
<gene>
    <name evidence="1" type="ORF">B0E33_22875</name>
</gene>
<name>A0ABM6I6K6_9HYPH</name>
<protein>
    <submittedName>
        <fullName evidence="1">Uncharacterized protein</fullName>
    </submittedName>
</protein>
<keyword evidence="2" id="KW-1185">Reference proteome</keyword>
<accession>A0ABM6I6K6</accession>
<dbReference type="EMBL" id="CP019630">
    <property type="protein sequence ID" value="AQQ06066.1"/>
    <property type="molecule type" value="Genomic_DNA"/>
</dbReference>
<evidence type="ECO:0000313" key="2">
    <source>
        <dbReference type="Proteomes" id="UP000188174"/>
    </source>
</evidence>
<evidence type="ECO:0000313" key="1">
    <source>
        <dbReference type="EMBL" id="AQQ06066.1"/>
    </source>
</evidence>
<reference evidence="1 2" key="1">
    <citation type="submission" date="2017-02" db="EMBL/GenBank/DDBJ databases">
        <authorList>
            <person name="Jeong S."/>
        </authorList>
    </citation>
    <scope>NUCLEOTIDE SEQUENCE [LARGE SCALE GENOMIC DNA]</scope>
    <source>
        <strain evidence="1 2">RMAR6-6</strain>
    </source>
</reference>
<proteinExistence type="predicted"/>
<dbReference type="Proteomes" id="UP000188174">
    <property type="component" value="Chromosome"/>
</dbReference>